<sequence length="231" mass="26706">MPHGAQVPQQRDQANIPPSTMQYNNTTAATDKEKADIFADYFEKAVYSKAPDTLPFHKQVARQAKKVKKDMLHPSTITKWEKLSTKEITEKPYRAICTTPHSIVQYDYGSWIHTRHLEESMYYLTLEAEQGQASSIQLSPHQSHELSRNILRAHQARFCAKKRTLYNIVRLERFARSKLHRPGIRQHSTVIFFDIKVAFDSVWHDGLIYKLPDLLPPQQGCCNRNGQHPTP</sequence>
<evidence type="ECO:0000313" key="5">
    <source>
        <dbReference type="Proteomes" id="UP000663852"/>
    </source>
</evidence>
<evidence type="ECO:0000256" key="1">
    <source>
        <dbReference type="SAM" id="MobiDB-lite"/>
    </source>
</evidence>
<gene>
    <name evidence="2" type="ORF">EDS130_LOCUS27017</name>
    <name evidence="3" type="ORF">XAT740_LOCUS38399</name>
</gene>
<dbReference type="OrthoDB" id="415068at2759"/>
<evidence type="ECO:0000313" key="4">
    <source>
        <dbReference type="Proteomes" id="UP000663828"/>
    </source>
</evidence>
<evidence type="ECO:0000313" key="3">
    <source>
        <dbReference type="EMBL" id="CAF1478622.1"/>
    </source>
</evidence>
<evidence type="ECO:0000313" key="2">
    <source>
        <dbReference type="EMBL" id="CAF1232634.1"/>
    </source>
</evidence>
<dbReference type="EMBL" id="CAJNOJ010000167">
    <property type="protein sequence ID" value="CAF1232634.1"/>
    <property type="molecule type" value="Genomic_DNA"/>
</dbReference>
<organism evidence="2 5">
    <name type="scientific">Adineta ricciae</name>
    <name type="common">Rotifer</name>
    <dbReference type="NCBI Taxonomy" id="249248"/>
    <lineage>
        <taxon>Eukaryota</taxon>
        <taxon>Metazoa</taxon>
        <taxon>Spiralia</taxon>
        <taxon>Gnathifera</taxon>
        <taxon>Rotifera</taxon>
        <taxon>Eurotatoria</taxon>
        <taxon>Bdelloidea</taxon>
        <taxon>Adinetida</taxon>
        <taxon>Adinetidae</taxon>
        <taxon>Adineta</taxon>
    </lineage>
</organism>
<proteinExistence type="predicted"/>
<comment type="caution">
    <text evidence="2">The sequence shown here is derived from an EMBL/GenBank/DDBJ whole genome shotgun (WGS) entry which is preliminary data.</text>
</comment>
<feature type="compositionally biased region" description="Polar residues" evidence="1">
    <location>
        <begin position="7"/>
        <end position="28"/>
    </location>
</feature>
<evidence type="ECO:0008006" key="6">
    <source>
        <dbReference type="Google" id="ProtNLM"/>
    </source>
</evidence>
<keyword evidence="4" id="KW-1185">Reference proteome</keyword>
<accession>A0A814YRD9</accession>
<dbReference type="Proteomes" id="UP000663852">
    <property type="component" value="Unassembled WGS sequence"/>
</dbReference>
<reference evidence="2" key="1">
    <citation type="submission" date="2021-02" db="EMBL/GenBank/DDBJ databases">
        <authorList>
            <person name="Nowell W R."/>
        </authorList>
    </citation>
    <scope>NUCLEOTIDE SEQUENCE</scope>
</reference>
<dbReference type="EMBL" id="CAJNOR010004145">
    <property type="protein sequence ID" value="CAF1478622.1"/>
    <property type="molecule type" value="Genomic_DNA"/>
</dbReference>
<protein>
    <recommendedName>
        <fullName evidence="6">Reverse transcriptase domain-containing protein</fullName>
    </recommendedName>
</protein>
<dbReference type="AlphaFoldDB" id="A0A814YRD9"/>
<dbReference type="Proteomes" id="UP000663828">
    <property type="component" value="Unassembled WGS sequence"/>
</dbReference>
<name>A0A814YRD9_ADIRI</name>
<feature type="region of interest" description="Disordered" evidence="1">
    <location>
        <begin position="1"/>
        <end position="28"/>
    </location>
</feature>